<feature type="compositionally biased region" description="Polar residues" evidence="1">
    <location>
        <begin position="109"/>
        <end position="124"/>
    </location>
</feature>
<feature type="region of interest" description="Disordered" evidence="1">
    <location>
        <begin position="23"/>
        <end position="233"/>
    </location>
</feature>
<protein>
    <submittedName>
        <fullName evidence="2">Uncharacterized protein</fullName>
    </submittedName>
</protein>
<sequence>MLTEGIKQSEAYQTFIKYSTGLIPSKKSKGKGSQGKKSVVTLKPASVEVSDESDPKPAKRQTGSRRESKKKASISADDNIIPEPDVALERPSGIAFRDTSSVLKKKSPDQSQKLKGIQTMTTKEQLAVDTKQALKASKKLSRSQPHARGSSEGISTKTRVPDEVKGSPEAKGESANVWGSEEDSEYSKEENIDEEIEWLTTDEEEEKKDDDKDDRSINIKKTDDDEETDDEFMHGDEYVHEDVDEEMKDAEVAETRKAGEEIIDVEKTDAEKTEVTKGDLKQDGKLLLTSSSLSVSSGFGNQFLNLSPDTSLIGTTKESADTKINSLLDIQIQQ</sequence>
<accession>A0ABQ4ZZA6</accession>
<reference evidence="2" key="2">
    <citation type="submission" date="2022-01" db="EMBL/GenBank/DDBJ databases">
        <authorList>
            <person name="Yamashiro T."/>
            <person name="Shiraishi A."/>
            <person name="Satake H."/>
            <person name="Nakayama K."/>
        </authorList>
    </citation>
    <scope>NUCLEOTIDE SEQUENCE</scope>
</reference>
<feature type="compositionally biased region" description="Basic and acidic residues" evidence="1">
    <location>
        <begin position="159"/>
        <end position="172"/>
    </location>
</feature>
<reference evidence="2" key="1">
    <citation type="journal article" date="2022" name="Int. J. Mol. Sci.">
        <title>Draft Genome of Tanacetum Coccineum: Genomic Comparison of Closely Related Tanacetum-Family Plants.</title>
        <authorList>
            <person name="Yamashiro T."/>
            <person name="Shiraishi A."/>
            <person name="Nakayama K."/>
            <person name="Satake H."/>
        </authorList>
    </citation>
    <scope>NUCLEOTIDE SEQUENCE</scope>
</reference>
<feature type="compositionally biased region" description="Basic and acidic residues" evidence="1">
    <location>
        <begin position="209"/>
        <end position="223"/>
    </location>
</feature>
<proteinExistence type="predicted"/>
<dbReference type="Proteomes" id="UP001151760">
    <property type="component" value="Unassembled WGS sequence"/>
</dbReference>
<keyword evidence="3" id="KW-1185">Reference proteome</keyword>
<gene>
    <name evidence="2" type="ORF">Tco_0802283</name>
</gene>
<feature type="compositionally biased region" description="Basic residues" evidence="1">
    <location>
        <begin position="58"/>
        <end position="72"/>
    </location>
</feature>
<comment type="caution">
    <text evidence="2">The sequence shown here is derived from an EMBL/GenBank/DDBJ whole genome shotgun (WGS) entry which is preliminary data.</text>
</comment>
<feature type="compositionally biased region" description="Acidic residues" evidence="1">
    <location>
        <begin position="191"/>
        <end position="208"/>
    </location>
</feature>
<name>A0ABQ4ZZA6_9ASTR</name>
<evidence type="ECO:0000313" key="3">
    <source>
        <dbReference type="Proteomes" id="UP001151760"/>
    </source>
</evidence>
<evidence type="ECO:0000313" key="2">
    <source>
        <dbReference type="EMBL" id="GJS95315.1"/>
    </source>
</evidence>
<dbReference type="EMBL" id="BQNB010011799">
    <property type="protein sequence ID" value="GJS95315.1"/>
    <property type="molecule type" value="Genomic_DNA"/>
</dbReference>
<evidence type="ECO:0000256" key="1">
    <source>
        <dbReference type="SAM" id="MobiDB-lite"/>
    </source>
</evidence>
<organism evidence="2 3">
    <name type="scientific">Tanacetum coccineum</name>
    <dbReference type="NCBI Taxonomy" id="301880"/>
    <lineage>
        <taxon>Eukaryota</taxon>
        <taxon>Viridiplantae</taxon>
        <taxon>Streptophyta</taxon>
        <taxon>Embryophyta</taxon>
        <taxon>Tracheophyta</taxon>
        <taxon>Spermatophyta</taxon>
        <taxon>Magnoliopsida</taxon>
        <taxon>eudicotyledons</taxon>
        <taxon>Gunneridae</taxon>
        <taxon>Pentapetalae</taxon>
        <taxon>asterids</taxon>
        <taxon>campanulids</taxon>
        <taxon>Asterales</taxon>
        <taxon>Asteraceae</taxon>
        <taxon>Asteroideae</taxon>
        <taxon>Anthemideae</taxon>
        <taxon>Anthemidinae</taxon>
        <taxon>Tanacetum</taxon>
    </lineage>
</organism>